<organism evidence="1 2">
    <name type="scientific">Hyalangium minutum</name>
    <dbReference type="NCBI Taxonomy" id="394096"/>
    <lineage>
        <taxon>Bacteria</taxon>
        <taxon>Pseudomonadati</taxon>
        <taxon>Myxococcota</taxon>
        <taxon>Myxococcia</taxon>
        <taxon>Myxococcales</taxon>
        <taxon>Cystobacterineae</taxon>
        <taxon>Archangiaceae</taxon>
        <taxon>Hyalangium</taxon>
    </lineage>
</organism>
<keyword evidence="1" id="KW-0449">Lipoprotein</keyword>
<dbReference type="STRING" id="394096.DB31_3321"/>
<dbReference type="InterPro" id="IPR017734">
    <property type="entry name" value="T6SS_SciN"/>
</dbReference>
<dbReference type="Pfam" id="PF12790">
    <property type="entry name" value="T6SS-SciN"/>
    <property type="match status" value="1"/>
</dbReference>
<name>A0A085WU28_9BACT</name>
<sequence length="126" mass="14233">MVQFLQIKDSVKLERASFQKLWSDPKSLLGEDLLQTAEFVVPAGDVVKHWVQRDPKAQYVAAVGLFRQPLGYAWLAVAKLPPVPPSQCEEQPAGDRGDDATPLDTQLRFKLQGYQIDYLRPSRRTP</sequence>
<reference evidence="1 2" key="1">
    <citation type="submission" date="2014-04" db="EMBL/GenBank/DDBJ databases">
        <title>Genome assembly of Hyalangium minutum DSM 14724.</title>
        <authorList>
            <person name="Sharma G."/>
            <person name="Subramanian S."/>
        </authorList>
    </citation>
    <scope>NUCLEOTIDE SEQUENCE [LARGE SCALE GENOMIC DNA]</scope>
    <source>
        <strain evidence="1 2">DSM 14724</strain>
    </source>
</reference>
<dbReference type="AlphaFoldDB" id="A0A085WU28"/>
<dbReference type="InterPro" id="IPR038706">
    <property type="entry name" value="Type_VI_SciN-like_sf"/>
</dbReference>
<dbReference type="NCBIfam" id="TIGR03352">
    <property type="entry name" value="VI_chp_3"/>
    <property type="match status" value="1"/>
</dbReference>
<dbReference type="EMBL" id="JMCB01000002">
    <property type="protein sequence ID" value="KFE71191.1"/>
    <property type="molecule type" value="Genomic_DNA"/>
</dbReference>
<dbReference type="Proteomes" id="UP000028725">
    <property type="component" value="Unassembled WGS sequence"/>
</dbReference>
<keyword evidence="2" id="KW-1185">Reference proteome</keyword>
<accession>A0A085WU28</accession>
<evidence type="ECO:0000313" key="2">
    <source>
        <dbReference type="Proteomes" id="UP000028725"/>
    </source>
</evidence>
<protein>
    <submittedName>
        <fullName evidence="1">Type VI secretion lipoprotein/VasD</fullName>
    </submittedName>
</protein>
<gene>
    <name evidence="1" type="ORF">DB31_3321</name>
</gene>
<proteinExistence type="predicted"/>
<evidence type="ECO:0000313" key="1">
    <source>
        <dbReference type="EMBL" id="KFE71191.1"/>
    </source>
</evidence>
<dbReference type="Gene3D" id="2.60.40.4150">
    <property type="entry name" value="Type VI secretion system, lipoprotein SciN"/>
    <property type="match status" value="1"/>
</dbReference>
<comment type="caution">
    <text evidence="1">The sequence shown here is derived from an EMBL/GenBank/DDBJ whole genome shotgun (WGS) entry which is preliminary data.</text>
</comment>